<proteinExistence type="predicted"/>
<dbReference type="PROSITE" id="PS50994">
    <property type="entry name" value="INTEGRASE"/>
    <property type="match status" value="1"/>
</dbReference>
<dbReference type="PANTHER" id="PTHR37984">
    <property type="entry name" value="PROTEIN CBG26694"/>
    <property type="match status" value="1"/>
</dbReference>
<dbReference type="CDD" id="cd09274">
    <property type="entry name" value="RNase_HI_RT_Ty3"/>
    <property type="match status" value="1"/>
</dbReference>
<feature type="domain" description="Reverse transcriptase" evidence="9">
    <location>
        <begin position="494"/>
        <end position="672"/>
    </location>
</feature>
<evidence type="ECO:0000256" key="3">
    <source>
        <dbReference type="ARBA" id="ARBA00022695"/>
    </source>
</evidence>
<dbReference type="Gene3D" id="3.30.70.270">
    <property type="match status" value="2"/>
</dbReference>
<dbReference type="SUPFAM" id="SSF53098">
    <property type="entry name" value="Ribonuclease H-like"/>
    <property type="match status" value="1"/>
</dbReference>
<evidence type="ECO:0000256" key="7">
    <source>
        <dbReference type="ARBA" id="ARBA00022918"/>
    </source>
</evidence>
<dbReference type="InterPro" id="IPR001878">
    <property type="entry name" value="Znf_CCHC"/>
</dbReference>
<dbReference type="Gene3D" id="1.10.340.70">
    <property type="match status" value="1"/>
</dbReference>
<dbReference type="FunFam" id="1.10.340.70:FF:000003">
    <property type="entry name" value="Protein CBG25708"/>
    <property type="match status" value="1"/>
</dbReference>
<evidence type="ECO:0000259" key="9">
    <source>
        <dbReference type="PROSITE" id="PS50878"/>
    </source>
</evidence>
<dbReference type="InterPro" id="IPR050951">
    <property type="entry name" value="Retrovirus_Pol_polyprotein"/>
</dbReference>
<evidence type="ECO:0000256" key="6">
    <source>
        <dbReference type="ARBA" id="ARBA00022801"/>
    </source>
</evidence>
<dbReference type="InterPro" id="IPR001584">
    <property type="entry name" value="Integrase_cat-core"/>
</dbReference>
<name>A0A164R2B6_9CRUS</name>
<dbReference type="SUPFAM" id="SSF56672">
    <property type="entry name" value="DNA/RNA polymerases"/>
    <property type="match status" value="1"/>
</dbReference>
<dbReference type="OrthoDB" id="6342757at2759"/>
<protein>
    <recommendedName>
        <fullName evidence="1">RNA-directed DNA polymerase</fullName>
        <ecNumber evidence="1">2.7.7.49</ecNumber>
    </recommendedName>
</protein>
<sequence>MPPKPFKPYGTPPPLDVEEFKDSFEIWHQQWKIFLSLSTINTALPQTERPQYIANILLSCLSNSTLKAVLTMGLSTTDLEDADVIIGKLQERCNAGRNCHVWRQQFASRVQRDSESVDSWLSDLRDVARKCEFEKDCCAACQNTRLLGQIVFGVLDDDVRRKLLELGAKLTLEKAITIIRTAEATRLQSSNMKQGTTAPVNQIKPATGKRHNDRQAGSQKSQSRGKPPVRWYPPGCQPYGCWSCGAASRHAKEECPAFGKECHSCHKLGHFQSVCSQGSLPPKPETAGSITIQSILQDDMVKISVTPFSSAAESFIQMLPDSGASIDAIPVCLYRCHFKDIPLSSRGPKAVTATGTPITSLGQFQASLVWASSSSGPVVTSIHVLQDLQQSVISKATQKKLGMLPAQYPHTCVLAAIHSSKSGDPELPDIQSTLVGLMSEVPSIFDGVCRPMRGAPCHFQLKDDAVPSSIRGSRPISVPLMPKVKRELDSLEKQHVIAKVTEPTAWVHPIVIVPKADGEIRICGDFTSLNQCIIRPIFEAPTPFQAVRTIPPGMKFFTVIDALKGYHQVELDGESSLMTTISTPFGRYKYLRLPFGVSLAGDDYGRRLADVFDDLPNCRRVVEDVLVFSATWAEHVSLVRRLFHLAADHQIAINVKKIVFAQPSVLFGGYVVGESGFQPNPDLLKAIREFPKPTCVSEMRAFHGLCQQVGNFSDDLASLLRPLAPLLRKEFVWEWTQQHETDFQAARAALSSTSISELAFYNPARPTSLHVDASRLRGLGFILRQQQADGSWIVVQAGSRFLSDAESRYAMIELECLAAAWAMRKCRQFLEGLPSFCLLTDHRPLIPILNDYFLDKLDNPRILRLRLSMQRYSFTASWVPGKQNVMADALSRSPVDQPSPADEIAEGPHTASERIHLIDVMDGSSSANPDVLLSAVSAASAVDPVMNSLRRTILQGFPNDKCNLPLELRPFWQVRSQLSIDNDIILMGPRVVIPVSLRPEVLRRLLLMHQGATKTRQRARQSVYWPSMDNDIVMAVKSCPTCSERLPSHPSEPLLPHEPASRPFEFIFADLGTFRGRDFLIIADQFSGWPEVYPFPDTNTSSRRIIDAFRSFFTCGAGAPVKLWSDGGPQFKSDEYLAFLREWDISHGRSSPHHPKSNGHAEAAVKSMKKLIAGSWTSGSFDQDKFGKGLLLFRNAPIAGGASPSQVVFNRPSRDVIPAHRRSFAPEWQKAAGILENRALRAKEIRTRHYNRTTRPLPALHIGDNVVIQHHRSKRWTTPGVIVEVGAFRDYLVKTPAGRLFRRNRRFLRLQSSTVVPHSPSLPPANSHPPGSTSSPFLASSPVPATSAGTSSVGVDVREIDCSSSLMSNKISVSPLMLDKAELVRFFAPEAEDSKLLLDFDPRLLAIVQLNSQSNSNSLWCECDYTVYSIQHNSNA</sequence>
<dbReference type="CDD" id="cd01647">
    <property type="entry name" value="RT_LTR"/>
    <property type="match status" value="1"/>
</dbReference>
<evidence type="ECO:0000256" key="1">
    <source>
        <dbReference type="ARBA" id="ARBA00012493"/>
    </source>
</evidence>
<dbReference type="InterPro" id="IPR000477">
    <property type="entry name" value="RT_dom"/>
</dbReference>
<keyword evidence="3" id="KW-0548">Nucleotidyltransferase</keyword>
<organism evidence="11 12">
    <name type="scientific">Daphnia magna</name>
    <dbReference type="NCBI Taxonomy" id="35525"/>
    <lineage>
        <taxon>Eukaryota</taxon>
        <taxon>Metazoa</taxon>
        <taxon>Ecdysozoa</taxon>
        <taxon>Arthropoda</taxon>
        <taxon>Crustacea</taxon>
        <taxon>Branchiopoda</taxon>
        <taxon>Diplostraca</taxon>
        <taxon>Cladocera</taxon>
        <taxon>Anomopoda</taxon>
        <taxon>Daphniidae</taxon>
        <taxon>Daphnia</taxon>
    </lineage>
</organism>
<dbReference type="STRING" id="35525.A0A164R2B6"/>
<keyword evidence="12" id="KW-1185">Reference proteome</keyword>
<dbReference type="PANTHER" id="PTHR37984:SF9">
    <property type="entry name" value="INTEGRASE CATALYTIC DOMAIN-CONTAINING PROTEIN"/>
    <property type="match status" value="1"/>
</dbReference>
<reference evidence="11 12" key="1">
    <citation type="submission" date="2016-03" db="EMBL/GenBank/DDBJ databases">
        <title>EvidentialGene: Evidence-directed Construction of Genes on Genomes.</title>
        <authorList>
            <person name="Gilbert D.G."/>
            <person name="Choi J.-H."/>
            <person name="Mockaitis K."/>
            <person name="Colbourne J."/>
            <person name="Pfrender M."/>
        </authorList>
    </citation>
    <scope>NUCLEOTIDE SEQUENCE [LARGE SCALE GENOMIC DNA]</scope>
    <source>
        <strain evidence="11 12">Xinb3</strain>
        <tissue evidence="11">Complete organism</tissue>
    </source>
</reference>
<feature type="compositionally biased region" description="Polar residues" evidence="8">
    <location>
        <begin position="189"/>
        <end position="200"/>
    </location>
</feature>
<dbReference type="InterPro" id="IPR036397">
    <property type="entry name" value="RNaseH_sf"/>
</dbReference>
<evidence type="ECO:0000313" key="12">
    <source>
        <dbReference type="Proteomes" id="UP000076858"/>
    </source>
</evidence>
<feature type="compositionally biased region" description="Polar residues" evidence="8">
    <location>
        <begin position="1329"/>
        <end position="1350"/>
    </location>
</feature>
<dbReference type="Pfam" id="PF00078">
    <property type="entry name" value="RVT_1"/>
    <property type="match status" value="1"/>
</dbReference>
<dbReference type="GO" id="GO:0004519">
    <property type="term" value="F:endonuclease activity"/>
    <property type="evidence" value="ECO:0007669"/>
    <property type="project" value="UniProtKB-KW"/>
</dbReference>
<dbReference type="GO" id="GO:0003964">
    <property type="term" value="F:RNA-directed DNA polymerase activity"/>
    <property type="evidence" value="ECO:0007669"/>
    <property type="project" value="UniProtKB-KW"/>
</dbReference>
<dbReference type="SMART" id="SM00343">
    <property type="entry name" value="ZnF_C2HC"/>
    <property type="match status" value="2"/>
</dbReference>
<comment type="caution">
    <text evidence="11">The sequence shown here is derived from an EMBL/GenBank/DDBJ whole genome shotgun (WGS) entry which is preliminary data.</text>
</comment>
<dbReference type="GO" id="GO:0016787">
    <property type="term" value="F:hydrolase activity"/>
    <property type="evidence" value="ECO:0007669"/>
    <property type="project" value="UniProtKB-KW"/>
</dbReference>
<dbReference type="PROSITE" id="PS50878">
    <property type="entry name" value="RT_POL"/>
    <property type="match status" value="1"/>
</dbReference>
<dbReference type="Pfam" id="PF17917">
    <property type="entry name" value="RT_RNaseH"/>
    <property type="match status" value="1"/>
</dbReference>
<dbReference type="GO" id="GO:0003676">
    <property type="term" value="F:nucleic acid binding"/>
    <property type="evidence" value="ECO:0007669"/>
    <property type="project" value="InterPro"/>
</dbReference>
<feature type="compositionally biased region" description="Polar residues" evidence="8">
    <location>
        <begin position="215"/>
        <end position="224"/>
    </location>
</feature>
<evidence type="ECO:0000256" key="8">
    <source>
        <dbReference type="SAM" id="MobiDB-lite"/>
    </source>
</evidence>
<dbReference type="Pfam" id="PF17921">
    <property type="entry name" value="Integrase_H2C2"/>
    <property type="match status" value="1"/>
</dbReference>
<dbReference type="InterPro" id="IPR041373">
    <property type="entry name" value="RT_RNaseH"/>
</dbReference>
<dbReference type="InterPro" id="IPR041588">
    <property type="entry name" value="Integrase_H2C2"/>
</dbReference>
<keyword evidence="5" id="KW-0255">Endonuclease</keyword>
<feature type="domain" description="Integrase catalytic" evidence="10">
    <location>
        <begin position="1059"/>
        <end position="1212"/>
    </location>
</feature>
<dbReference type="GO" id="GO:0008270">
    <property type="term" value="F:zinc ion binding"/>
    <property type="evidence" value="ECO:0007669"/>
    <property type="project" value="InterPro"/>
</dbReference>
<dbReference type="Pfam" id="PF00665">
    <property type="entry name" value="rve"/>
    <property type="match status" value="1"/>
</dbReference>
<dbReference type="InterPro" id="IPR043128">
    <property type="entry name" value="Rev_trsase/Diguanyl_cyclase"/>
</dbReference>
<dbReference type="Gene3D" id="3.10.10.10">
    <property type="entry name" value="HIV Type 1 Reverse Transcriptase, subunit A, domain 1"/>
    <property type="match status" value="1"/>
</dbReference>
<feature type="region of interest" description="Disordered" evidence="8">
    <location>
        <begin position="1315"/>
        <end position="1350"/>
    </location>
</feature>
<keyword evidence="4" id="KW-0540">Nuclease</keyword>
<accession>A0A164R2B6</accession>
<gene>
    <name evidence="11" type="ORF">APZ42_027741</name>
</gene>
<keyword evidence="7" id="KW-0695">RNA-directed DNA polymerase</keyword>
<dbReference type="InterPro" id="IPR012337">
    <property type="entry name" value="RNaseH-like_sf"/>
</dbReference>
<dbReference type="EMBL" id="LRGB01002244">
    <property type="protein sequence ID" value="KZS08278.1"/>
    <property type="molecule type" value="Genomic_DNA"/>
</dbReference>
<feature type="region of interest" description="Disordered" evidence="8">
    <location>
        <begin position="189"/>
        <end position="230"/>
    </location>
</feature>
<dbReference type="GO" id="GO:0015074">
    <property type="term" value="P:DNA integration"/>
    <property type="evidence" value="ECO:0007669"/>
    <property type="project" value="InterPro"/>
</dbReference>
<evidence type="ECO:0000313" key="11">
    <source>
        <dbReference type="EMBL" id="KZS08278.1"/>
    </source>
</evidence>
<dbReference type="Proteomes" id="UP000076858">
    <property type="component" value="Unassembled WGS sequence"/>
</dbReference>
<dbReference type="EC" id="2.7.7.49" evidence="1"/>
<evidence type="ECO:0000256" key="2">
    <source>
        <dbReference type="ARBA" id="ARBA00022679"/>
    </source>
</evidence>
<evidence type="ECO:0000256" key="5">
    <source>
        <dbReference type="ARBA" id="ARBA00022759"/>
    </source>
</evidence>
<keyword evidence="6" id="KW-0378">Hydrolase</keyword>
<keyword evidence="2" id="KW-0808">Transferase</keyword>
<dbReference type="Gene3D" id="3.30.420.10">
    <property type="entry name" value="Ribonuclease H-like superfamily/Ribonuclease H"/>
    <property type="match status" value="1"/>
</dbReference>
<evidence type="ECO:0000256" key="4">
    <source>
        <dbReference type="ARBA" id="ARBA00022722"/>
    </source>
</evidence>
<evidence type="ECO:0000259" key="10">
    <source>
        <dbReference type="PROSITE" id="PS50994"/>
    </source>
</evidence>
<dbReference type="GO" id="GO:0042575">
    <property type="term" value="C:DNA polymerase complex"/>
    <property type="evidence" value="ECO:0007669"/>
    <property type="project" value="UniProtKB-ARBA"/>
</dbReference>
<dbReference type="InterPro" id="IPR043502">
    <property type="entry name" value="DNA/RNA_pol_sf"/>
</dbReference>